<dbReference type="AlphaFoldDB" id="A0A840RVL7"/>
<dbReference type="EMBL" id="JACHHQ010000023">
    <property type="protein sequence ID" value="MBB5202687.1"/>
    <property type="molecule type" value="Genomic_DNA"/>
</dbReference>
<comment type="caution">
    <text evidence="1">The sequence shown here is derived from an EMBL/GenBank/DDBJ whole genome shotgun (WGS) entry which is preliminary data.</text>
</comment>
<dbReference type="Proteomes" id="UP000571084">
    <property type="component" value="Unassembled WGS sequence"/>
</dbReference>
<gene>
    <name evidence="1" type="ORF">HNR39_004557</name>
</gene>
<reference evidence="1 2" key="1">
    <citation type="submission" date="2020-08" db="EMBL/GenBank/DDBJ databases">
        <title>Genomic Encyclopedia of Type Strains, Phase IV (KMG-IV): sequencing the most valuable type-strain genomes for metagenomic binning, comparative biology and taxonomic classification.</title>
        <authorList>
            <person name="Goeker M."/>
        </authorList>
    </citation>
    <scope>NUCLEOTIDE SEQUENCE [LARGE SCALE GENOMIC DNA]</scope>
    <source>
        <strain evidence="1 2">DSM 23240</strain>
    </source>
</reference>
<accession>A0A840RVL7</accession>
<evidence type="ECO:0000313" key="1">
    <source>
        <dbReference type="EMBL" id="MBB5202687.1"/>
    </source>
</evidence>
<proteinExistence type="predicted"/>
<protein>
    <submittedName>
        <fullName evidence="1">Uncharacterized protein</fullName>
    </submittedName>
</protein>
<evidence type="ECO:0000313" key="2">
    <source>
        <dbReference type="Proteomes" id="UP000571084"/>
    </source>
</evidence>
<name>A0A840RVL7_9BURK</name>
<sequence>MTLNGESVLRADVSNGESATSEVDATVDFLLRQGVQSENVTFPDWRDGDQTPMGGQKIAIMLQIRAK</sequence>
<organism evidence="1 2">
    <name type="scientific">Glaciimonas immobilis</name>
    <dbReference type="NCBI Taxonomy" id="728004"/>
    <lineage>
        <taxon>Bacteria</taxon>
        <taxon>Pseudomonadati</taxon>
        <taxon>Pseudomonadota</taxon>
        <taxon>Betaproteobacteria</taxon>
        <taxon>Burkholderiales</taxon>
        <taxon>Oxalobacteraceae</taxon>
        <taxon>Glaciimonas</taxon>
    </lineage>
</organism>
<dbReference type="RefSeq" id="WP_168057461.1">
    <property type="nucleotide sequence ID" value="NZ_JAAOZT010000024.1"/>
</dbReference>
<keyword evidence="2" id="KW-1185">Reference proteome</keyword>